<dbReference type="Gene3D" id="2.40.100.10">
    <property type="entry name" value="Cyclophilin-like"/>
    <property type="match status" value="1"/>
</dbReference>
<organism evidence="5 6">
    <name type="scientific">Veillonella rogosae</name>
    <dbReference type="NCBI Taxonomy" id="423477"/>
    <lineage>
        <taxon>Bacteria</taxon>
        <taxon>Bacillati</taxon>
        <taxon>Bacillota</taxon>
        <taxon>Negativicutes</taxon>
        <taxon>Veillonellales</taxon>
        <taxon>Veillonellaceae</taxon>
        <taxon>Veillonella</taxon>
    </lineage>
</organism>
<dbReference type="InterPro" id="IPR029000">
    <property type="entry name" value="Cyclophilin-like_dom_sf"/>
</dbReference>
<reference evidence="5" key="1">
    <citation type="submission" date="2022-11" db="EMBL/GenBank/DDBJ databases">
        <title>Complete genome sequence of Veillonella rogosae KCOM 3468 isolated from human Subgingival dental plaque of Chronic peridontitis Lesion.</title>
        <authorList>
            <person name="Park S.-N."/>
            <person name="Lim Y.K."/>
            <person name="Kook J.-K."/>
        </authorList>
    </citation>
    <scope>NUCLEOTIDE SEQUENCE</scope>
    <source>
        <strain evidence="5">KCOM 3468</strain>
    </source>
</reference>
<name>A0AA47ABA5_9FIRM</name>
<dbReference type="Proteomes" id="UP001164244">
    <property type="component" value="Chromosome"/>
</dbReference>
<dbReference type="GO" id="GO:0016787">
    <property type="term" value="F:hydrolase activity"/>
    <property type="evidence" value="ECO:0007669"/>
    <property type="project" value="UniProtKB-KW"/>
</dbReference>
<sequence length="344" mass="37576">MALNEFENAVIHVDAPGMYTTIQDIGRVGYQQYGMPVAGPMDSESYLLGQALVGNTKPAGALECTILPPTLTVKGTCIVAFTGADMQPTINNVVVPRYIPFVCHEGDVISGGFSQCGVRMYIAFSGGIDVPEINGSVSTHTKAKIGGLEGRQLKAGDEFGIKPFTRETVHACDYYGEGHNLFNTALYNRGGRECHESLRVVLGDQAKYFTEKGIKTFGSKIYTLTMQCDRMGFRLDGPVIEHVDSADIISDGAVFGSIQVPSDGNPIVLMADRQTTGGYTKIGTIITADLPRLSQLPVGDGIHFDIVTIEEAQDIYRTYMKRLDKRMQLAYEQSTYVFKVRNNI</sequence>
<feature type="domain" description="Carboxyltransferase" evidence="4">
    <location>
        <begin position="32"/>
        <end position="322"/>
    </location>
</feature>
<dbReference type="InterPro" id="IPR003778">
    <property type="entry name" value="CT_A_B"/>
</dbReference>
<evidence type="ECO:0000256" key="3">
    <source>
        <dbReference type="ARBA" id="ARBA00022840"/>
    </source>
</evidence>
<keyword evidence="1" id="KW-0547">Nucleotide-binding</keyword>
<evidence type="ECO:0000256" key="1">
    <source>
        <dbReference type="ARBA" id="ARBA00022741"/>
    </source>
</evidence>
<dbReference type="Pfam" id="PF02626">
    <property type="entry name" value="CT_A_B"/>
    <property type="match status" value="1"/>
</dbReference>
<dbReference type="PANTHER" id="PTHR43309">
    <property type="entry name" value="5-OXOPROLINASE SUBUNIT C"/>
    <property type="match status" value="1"/>
</dbReference>
<evidence type="ECO:0000259" key="4">
    <source>
        <dbReference type="SMART" id="SM00797"/>
    </source>
</evidence>
<proteinExistence type="predicted"/>
<dbReference type="NCBIfam" id="TIGR00724">
    <property type="entry name" value="urea_amlyse_rel"/>
    <property type="match status" value="1"/>
</dbReference>
<evidence type="ECO:0000313" key="5">
    <source>
        <dbReference type="EMBL" id="UZG51468.1"/>
    </source>
</evidence>
<dbReference type="AlphaFoldDB" id="A0AA47ABA5"/>
<dbReference type="InterPro" id="IPR052708">
    <property type="entry name" value="PxpC"/>
</dbReference>
<protein>
    <submittedName>
        <fullName evidence="5">Biotin-dependent carboxyltransferase family protein</fullName>
    </submittedName>
</protein>
<keyword evidence="3" id="KW-0067">ATP-binding</keyword>
<dbReference type="SMART" id="SM00797">
    <property type="entry name" value="AHS2"/>
    <property type="match status" value="1"/>
</dbReference>
<accession>A0AA47ABA5</accession>
<dbReference type="EMBL" id="CP110418">
    <property type="protein sequence ID" value="UZG51468.1"/>
    <property type="molecule type" value="Genomic_DNA"/>
</dbReference>
<evidence type="ECO:0000313" key="6">
    <source>
        <dbReference type="Proteomes" id="UP001164244"/>
    </source>
</evidence>
<evidence type="ECO:0000256" key="2">
    <source>
        <dbReference type="ARBA" id="ARBA00022801"/>
    </source>
</evidence>
<dbReference type="SUPFAM" id="SSF50891">
    <property type="entry name" value="Cyclophilin-like"/>
    <property type="match status" value="1"/>
</dbReference>
<dbReference type="KEGG" id="vrg:OKW85_02355"/>
<dbReference type="PANTHER" id="PTHR43309:SF5">
    <property type="entry name" value="5-OXOPROLINASE SUBUNIT C"/>
    <property type="match status" value="1"/>
</dbReference>
<keyword evidence="2" id="KW-0378">Hydrolase</keyword>
<dbReference type="GO" id="GO:0005524">
    <property type="term" value="F:ATP binding"/>
    <property type="evidence" value="ECO:0007669"/>
    <property type="project" value="UniProtKB-KW"/>
</dbReference>
<gene>
    <name evidence="5" type="ORF">OKW85_02355</name>
</gene>